<dbReference type="EMBL" id="JBGBPQ010000015">
    <property type="protein sequence ID" value="KAL1510659.1"/>
    <property type="molecule type" value="Genomic_DNA"/>
</dbReference>
<keyword evidence="5" id="KW-1185">Reference proteome</keyword>
<keyword evidence="1" id="KW-0175">Coiled coil</keyword>
<organism evidence="4 5">
    <name type="scientific">Prymnesium parvum</name>
    <name type="common">Toxic golden alga</name>
    <dbReference type="NCBI Taxonomy" id="97485"/>
    <lineage>
        <taxon>Eukaryota</taxon>
        <taxon>Haptista</taxon>
        <taxon>Haptophyta</taxon>
        <taxon>Prymnesiophyceae</taxon>
        <taxon>Prymnesiales</taxon>
        <taxon>Prymnesiaceae</taxon>
        <taxon>Prymnesium</taxon>
    </lineage>
</organism>
<dbReference type="Proteomes" id="UP001515480">
    <property type="component" value="Unassembled WGS sequence"/>
</dbReference>
<evidence type="ECO:0000313" key="4">
    <source>
        <dbReference type="EMBL" id="KAL1510659.1"/>
    </source>
</evidence>
<dbReference type="Gene3D" id="3.30.1520.10">
    <property type="entry name" value="Phox-like domain"/>
    <property type="match status" value="1"/>
</dbReference>
<name>A0AB34J1U6_PRYPA</name>
<accession>A0AB34J1U6</accession>
<dbReference type="CDD" id="cd06093">
    <property type="entry name" value="PX_domain"/>
    <property type="match status" value="1"/>
</dbReference>
<dbReference type="GO" id="GO:0035091">
    <property type="term" value="F:phosphatidylinositol binding"/>
    <property type="evidence" value="ECO:0007669"/>
    <property type="project" value="InterPro"/>
</dbReference>
<dbReference type="InterPro" id="IPR001683">
    <property type="entry name" value="PX_dom"/>
</dbReference>
<evidence type="ECO:0000256" key="1">
    <source>
        <dbReference type="SAM" id="Coils"/>
    </source>
</evidence>
<reference evidence="4 5" key="1">
    <citation type="journal article" date="2024" name="Science">
        <title>Giant polyketide synthase enzymes in the biosynthesis of giant marine polyether toxins.</title>
        <authorList>
            <person name="Fallon T.R."/>
            <person name="Shende V.V."/>
            <person name="Wierzbicki I.H."/>
            <person name="Pendleton A.L."/>
            <person name="Watervoot N.F."/>
            <person name="Auber R.P."/>
            <person name="Gonzalez D.J."/>
            <person name="Wisecaver J.H."/>
            <person name="Moore B.S."/>
        </authorList>
    </citation>
    <scope>NUCLEOTIDE SEQUENCE [LARGE SCALE GENOMIC DNA]</scope>
    <source>
        <strain evidence="4 5">12B1</strain>
    </source>
</reference>
<feature type="domain" description="PX" evidence="3">
    <location>
        <begin position="219"/>
        <end position="327"/>
    </location>
</feature>
<evidence type="ECO:0000256" key="2">
    <source>
        <dbReference type="SAM" id="MobiDB-lite"/>
    </source>
</evidence>
<dbReference type="PROSITE" id="PS50195">
    <property type="entry name" value="PX"/>
    <property type="match status" value="1"/>
</dbReference>
<evidence type="ECO:0000313" key="5">
    <source>
        <dbReference type="Proteomes" id="UP001515480"/>
    </source>
</evidence>
<dbReference type="SUPFAM" id="SSF64268">
    <property type="entry name" value="PX domain"/>
    <property type="match status" value="1"/>
</dbReference>
<protein>
    <recommendedName>
        <fullName evidence="3">PX domain-containing protein</fullName>
    </recommendedName>
</protein>
<dbReference type="AlphaFoldDB" id="A0AB34J1U6"/>
<comment type="caution">
    <text evidence="4">The sequence shown here is derived from an EMBL/GenBank/DDBJ whole genome shotgun (WGS) entry which is preliminary data.</text>
</comment>
<proteinExistence type="predicted"/>
<gene>
    <name evidence="4" type="ORF">AB1Y20_006957</name>
</gene>
<evidence type="ECO:0000259" key="3">
    <source>
        <dbReference type="PROSITE" id="PS50195"/>
    </source>
</evidence>
<sequence>MERSSLSAAGHTPSRSSPTGDHGPSSRPPRRATYSPASSSATTPADERGERSYLMRRSGRGGAVSTFSSPTAAHEPPQPALAYTPSRGSVAKVRKPFHCAVTSPARSERPAGPRYDPWGYPLGNAEESLFDSSGLSEAQAATLVEATKLVEAKRVEMALDKASEIEAAAARAEAEREEELLRLQAALQDASEGKLEAEARLSLDAKLPPLAAEDDAFSPHAIAAELGRPAVRLAADGPWGFPVHVACGRVHYTLVKRYSEFRLMHAHLADLGRLPELPPTRWHERQDAAFAQRRRDELAAYLATLLRSPGPREHRAMHAFLELGPLIGSALQEGRGEADESRRERQASSIVVPSPMLDAEANLLVPSLASSWYG</sequence>
<feature type="coiled-coil region" evidence="1">
    <location>
        <begin position="155"/>
        <end position="189"/>
    </location>
</feature>
<feature type="region of interest" description="Disordered" evidence="2">
    <location>
        <begin position="1"/>
        <end position="87"/>
    </location>
</feature>
<feature type="compositionally biased region" description="Polar residues" evidence="2">
    <location>
        <begin position="1"/>
        <end position="19"/>
    </location>
</feature>
<dbReference type="Pfam" id="PF00787">
    <property type="entry name" value="PX"/>
    <property type="match status" value="1"/>
</dbReference>
<feature type="compositionally biased region" description="Low complexity" evidence="2">
    <location>
        <begin position="31"/>
        <end position="44"/>
    </location>
</feature>
<dbReference type="InterPro" id="IPR036871">
    <property type="entry name" value="PX_dom_sf"/>
</dbReference>